<proteinExistence type="predicted"/>
<gene>
    <name evidence="6" type="ORF">SPIL2461_LOCUS4526</name>
</gene>
<organism evidence="6 7">
    <name type="scientific">Symbiodinium pilosum</name>
    <name type="common">Dinoflagellate</name>
    <dbReference type="NCBI Taxonomy" id="2952"/>
    <lineage>
        <taxon>Eukaryota</taxon>
        <taxon>Sar</taxon>
        <taxon>Alveolata</taxon>
        <taxon>Dinophyceae</taxon>
        <taxon>Suessiales</taxon>
        <taxon>Symbiodiniaceae</taxon>
        <taxon>Symbiodinium</taxon>
    </lineage>
</organism>
<dbReference type="InterPro" id="IPR036770">
    <property type="entry name" value="Ankyrin_rpt-contain_sf"/>
</dbReference>
<feature type="compositionally biased region" description="Basic and acidic residues" evidence="4">
    <location>
        <begin position="74"/>
        <end position="84"/>
    </location>
</feature>
<feature type="transmembrane region" description="Helical" evidence="5">
    <location>
        <begin position="753"/>
        <end position="774"/>
    </location>
</feature>
<evidence type="ECO:0000256" key="4">
    <source>
        <dbReference type="SAM" id="MobiDB-lite"/>
    </source>
</evidence>
<feature type="region of interest" description="Disordered" evidence="4">
    <location>
        <begin position="111"/>
        <end position="136"/>
    </location>
</feature>
<keyword evidence="7" id="KW-1185">Reference proteome</keyword>
<sequence>MLEEKAEARSYFEESSSSAPGDFEALGREQAITEVDREVDIKPPGKRAFVKRKAKRSVKPKDPGLEDDNGGAKLTEDKSRRRASEPAASEPWASPVPGHSALTAEAAQLPIKPQDESSSKEVAPLSDECSTEASPAGENLNENLLQLFQAEKVPKHSVLKTLLQRRADPNHRFISRFKLHNVEFAVGHRGDIHHSRYSKQAGVGGKVWSGDAPFAALPSDSVDMLTLLVESHSVSPDLGSTVGEKRGATMSAPEHLRFADFSSTDAAEALHISRSALESFTDNTALHYTPLHVAARAGNEKCCQLLLQAAADMNGRCQVKITECQGRILHGDWYFTPLDTAIEMSQIAVVKLLLAQKADLIRSKQEAPEHLTSSQDKFLRVDRYNYALQSLLSSGNSRVISEVAAALQDTPQQVACLTVEDIVRFLKTPGNAPVNLMKALFYQTSQIKYWKPAEQTTFRGAGKYDEYFRPEYIMNVKQSDTRVYAQSANIRKILVYGKVQHVINFTEGPSRDDVDKHWKDRRVLRDQIPQFVQRVAPQPQKASACSSFASLFRESVYLPVNFFACLVANLHQSEDVLLAIASCPNQEIFRLRECEAIVSFNWTTVRYIHLMDLAIQAATSLLLLFSISTLRDEAPEWCANLPWFALTGLPFVMVTVIMRFCEVLGNKMRELWEIYTEAVELILAIATMVLFIIFMIPPSSGVLTCADRGVVDHLSMRAAIIVVSSLRLMHNIDMLRLAFSEVNMIVTPIISALARSLPFCIAVIYFAFIMWQAYWTLDVEEWQNGWKAIIIAWRFAVLGDFEVDELEGQEGTWHEAAGGAMLTYEDPELTDNSTVVRGVFIVLCGMMFPVLIMNILISVLSVWLDFAIKNVWLDFQRARARRVLKYKALIRLTCRCHKRKDTSAPDAPQDAKANALYIWFSAPKEEEILENDVAPGLNLKFKEAAEGDQRIESRLIGLERSIQILVDSTTRNDRRRAKNTFEKAFSSPKELNNA</sequence>
<feature type="transmembrane region" description="Helical" evidence="5">
    <location>
        <begin position="610"/>
        <end position="629"/>
    </location>
</feature>
<keyword evidence="5" id="KW-0812">Transmembrane</keyword>
<accession>A0A812LSX3</accession>
<dbReference type="Gene3D" id="1.25.40.20">
    <property type="entry name" value="Ankyrin repeat-containing domain"/>
    <property type="match status" value="1"/>
</dbReference>
<dbReference type="PROSITE" id="PS50088">
    <property type="entry name" value="ANK_REPEAT"/>
    <property type="match status" value="1"/>
</dbReference>
<feature type="region of interest" description="Disordered" evidence="4">
    <location>
        <begin position="1"/>
        <end position="98"/>
    </location>
</feature>
<evidence type="ECO:0000256" key="3">
    <source>
        <dbReference type="PROSITE-ProRule" id="PRU00023"/>
    </source>
</evidence>
<evidence type="ECO:0000313" key="7">
    <source>
        <dbReference type="Proteomes" id="UP000649617"/>
    </source>
</evidence>
<evidence type="ECO:0000256" key="1">
    <source>
        <dbReference type="ARBA" id="ARBA00022737"/>
    </source>
</evidence>
<protein>
    <submittedName>
        <fullName evidence="6">Uncharacterized protein</fullName>
    </submittedName>
</protein>
<dbReference type="EMBL" id="CAJNIZ010005980">
    <property type="protein sequence ID" value="CAE7246352.1"/>
    <property type="molecule type" value="Genomic_DNA"/>
</dbReference>
<feature type="compositionally biased region" description="Basic and acidic residues" evidence="4">
    <location>
        <begin position="1"/>
        <end position="12"/>
    </location>
</feature>
<dbReference type="Pfam" id="PF12796">
    <property type="entry name" value="Ank_2"/>
    <property type="match status" value="1"/>
</dbReference>
<feature type="compositionally biased region" description="Low complexity" evidence="4">
    <location>
        <begin position="85"/>
        <end position="97"/>
    </location>
</feature>
<evidence type="ECO:0000313" key="6">
    <source>
        <dbReference type="EMBL" id="CAE7246352.1"/>
    </source>
</evidence>
<keyword evidence="5" id="KW-0472">Membrane</keyword>
<reference evidence="6" key="1">
    <citation type="submission" date="2021-02" db="EMBL/GenBank/DDBJ databases">
        <authorList>
            <person name="Dougan E. K."/>
            <person name="Rhodes N."/>
            <person name="Thang M."/>
            <person name="Chan C."/>
        </authorList>
    </citation>
    <scope>NUCLEOTIDE SEQUENCE</scope>
</reference>
<evidence type="ECO:0000256" key="5">
    <source>
        <dbReference type="SAM" id="Phobius"/>
    </source>
</evidence>
<dbReference type="OrthoDB" id="415437at2759"/>
<comment type="caution">
    <text evidence="6">The sequence shown here is derived from an EMBL/GenBank/DDBJ whole genome shotgun (WGS) entry which is preliminary data.</text>
</comment>
<evidence type="ECO:0000256" key="2">
    <source>
        <dbReference type="ARBA" id="ARBA00023043"/>
    </source>
</evidence>
<dbReference type="PANTHER" id="PTHR24203">
    <property type="entry name" value="ANKYRIN REPEAT FAMILY PROTEIN"/>
    <property type="match status" value="1"/>
</dbReference>
<feature type="transmembrane region" description="Helical" evidence="5">
    <location>
        <begin position="839"/>
        <end position="864"/>
    </location>
</feature>
<dbReference type="AlphaFoldDB" id="A0A812LSX3"/>
<feature type="compositionally biased region" description="Basic and acidic residues" evidence="4">
    <location>
        <begin position="34"/>
        <end position="43"/>
    </location>
</feature>
<dbReference type="SMART" id="SM00248">
    <property type="entry name" value="ANK"/>
    <property type="match status" value="3"/>
</dbReference>
<feature type="transmembrane region" description="Helical" evidence="5">
    <location>
        <begin position="674"/>
        <end position="694"/>
    </location>
</feature>
<dbReference type="Proteomes" id="UP000649617">
    <property type="component" value="Unassembled WGS sequence"/>
</dbReference>
<dbReference type="SUPFAM" id="SSF48403">
    <property type="entry name" value="Ankyrin repeat"/>
    <property type="match status" value="1"/>
</dbReference>
<dbReference type="PANTHER" id="PTHR24203:SF45">
    <property type="entry name" value="ANKYRIN REPEAT DOMAIN 6"/>
    <property type="match status" value="1"/>
</dbReference>
<dbReference type="PROSITE" id="PS50297">
    <property type="entry name" value="ANK_REP_REGION"/>
    <property type="match status" value="1"/>
</dbReference>
<dbReference type="InterPro" id="IPR002110">
    <property type="entry name" value="Ankyrin_rpt"/>
</dbReference>
<keyword evidence="1" id="KW-0677">Repeat</keyword>
<keyword evidence="5" id="KW-1133">Transmembrane helix</keyword>
<name>A0A812LSX3_SYMPI</name>
<feature type="repeat" description="ANK" evidence="3">
    <location>
        <begin position="286"/>
        <end position="318"/>
    </location>
</feature>
<keyword evidence="2 3" id="KW-0040">ANK repeat</keyword>
<feature type="compositionally biased region" description="Basic residues" evidence="4">
    <location>
        <begin position="44"/>
        <end position="58"/>
    </location>
</feature>
<feature type="transmembrane region" description="Helical" evidence="5">
    <location>
        <begin position="641"/>
        <end position="662"/>
    </location>
</feature>